<evidence type="ECO:0000256" key="7">
    <source>
        <dbReference type="ARBA" id="ARBA00023034"/>
    </source>
</evidence>
<sequence length="510" mass="56726">MARVFISDMTKARLEGLLDAFPKLIASDKSQRQHTFVETDSVRYVFHPLDNIYIVLVTTKASNILEDLETLRLFSRVIPEYCRSNDEKEIQSNIFDLIFAFDEIVALGYRENVNLAQIRTFTEMDSHEERVFNQIKIAQEKAATEMMTQKANELKKLKAEQKKAGRGMANNVTSISSSSPPMLSAVSDDMATSTVISSMLQKNIASSVGATRGTGGGGHALKLGSKAADDDLFVKQLKSEGQIITQVDRASINAGSVEKAVLSSIPAVQHLPVHIKSEEKLSAVVSRDGGLESCEILGSVAILLSDSQYSTVSVQMKNNDQHGVQLQVHPNLDKKEWQQRTLLKLKSANKPFPKDVEVGVLKWRLILSNEDALPITLNCWPNENPDGCVVNIEYTLQMEHMTLNNVVITIPLPAATVPVVSECEGSYEHIKSKSLLVWTIAVIDETNKNGTLEFTTDNGQPNHFFPVNMRFSSDDLYCNIEVESVQKMDSDEPVEYSKETRLITEKFEVV</sequence>
<keyword evidence="3 10" id="KW-0813">Transport</keyword>
<dbReference type="CDD" id="cd09254">
    <property type="entry name" value="AP_delta-COPI_MHD"/>
    <property type="match status" value="1"/>
</dbReference>
<keyword evidence="8 10" id="KW-0472">Membrane</keyword>
<dbReference type="EMBL" id="UYRR01031120">
    <property type="protein sequence ID" value="VDK46210.1"/>
    <property type="molecule type" value="Genomic_DNA"/>
</dbReference>
<dbReference type="GO" id="GO:0051645">
    <property type="term" value="P:Golgi localization"/>
    <property type="evidence" value="ECO:0007669"/>
    <property type="project" value="TreeGrafter"/>
</dbReference>
<feature type="domain" description="MHD" evidence="12">
    <location>
        <begin position="270"/>
        <end position="510"/>
    </location>
</feature>
<evidence type="ECO:0000256" key="5">
    <source>
        <dbReference type="ARBA" id="ARBA00022892"/>
    </source>
</evidence>
<dbReference type="Gene3D" id="3.30.450.60">
    <property type="match status" value="1"/>
</dbReference>
<keyword evidence="6 10" id="KW-0653">Protein transport</keyword>
<reference evidence="13 14" key="1">
    <citation type="submission" date="2018-11" db="EMBL/GenBank/DDBJ databases">
        <authorList>
            <consortium name="Pathogen Informatics"/>
        </authorList>
    </citation>
    <scope>NUCLEOTIDE SEQUENCE [LARGE SCALE GENOMIC DNA]</scope>
</reference>
<dbReference type="PANTHER" id="PTHR10121:SF0">
    <property type="entry name" value="COATOMER SUBUNIT DELTA"/>
    <property type="match status" value="1"/>
</dbReference>
<evidence type="ECO:0000313" key="14">
    <source>
        <dbReference type="Proteomes" id="UP000267096"/>
    </source>
</evidence>
<evidence type="ECO:0000256" key="6">
    <source>
        <dbReference type="ARBA" id="ARBA00022927"/>
    </source>
</evidence>
<dbReference type="FunFam" id="3.30.450.60:FF:000003">
    <property type="entry name" value="Coatomer subunit delta"/>
    <property type="match status" value="1"/>
</dbReference>
<dbReference type="PROSITE" id="PS51072">
    <property type="entry name" value="MHD"/>
    <property type="match status" value="1"/>
</dbReference>
<organism evidence="13 14">
    <name type="scientific">Anisakis simplex</name>
    <name type="common">Herring worm</name>
    <dbReference type="NCBI Taxonomy" id="6269"/>
    <lineage>
        <taxon>Eukaryota</taxon>
        <taxon>Metazoa</taxon>
        <taxon>Ecdysozoa</taxon>
        <taxon>Nematoda</taxon>
        <taxon>Chromadorea</taxon>
        <taxon>Rhabditida</taxon>
        <taxon>Spirurina</taxon>
        <taxon>Ascaridomorpha</taxon>
        <taxon>Ascaridoidea</taxon>
        <taxon>Anisakidae</taxon>
        <taxon>Anisakis</taxon>
        <taxon>Anisakis simplex complex</taxon>
    </lineage>
</organism>
<evidence type="ECO:0000256" key="2">
    <source>
        <dbReference type="ARBA" id="ARBA00011775"/>
    </source>
</evidence>
<dbReference type="AlphaFoldDB" id="A0A3P6QRE4"/>
<keyword evidence="7 10" id="KW-0333">Golgi apparatus</keyword>
<dbReference type="InterPro" id="IPR036168">
    <property type="entry name" value="AP2_Mu_C_sf"/>
</dbReference>
<evidence type="ECO:0000259" key="12">
    <source>
        <dbReference type="PROSITE" id="PS51072"/>
    </source>
</evidence>
<dbReference type="Proteomes" id="UP000267096">
    <property type="component" value="Unassembled WGS sequence"/>
</dbReference>
<dbReference type="OrthoDB" id="10266042at2759"/>
<dbReference type="GO" id="GO:0000139">
    <property type="term" value="C:Golgi membrane"/>
    <property type="evidence" value="ECO:0007669"/>
    <property type="project" value="UniProtKB-SubCell"/>
</dbReference>
<evidence type="ECO:0000256" key="1">
    <source>
        <dbReference type="ARBA" id="ARBA00010516"/>
    </source>
</evidence>
<keyword evidence="9 10" id="KW-0968">Cytoplasmic vesicle</keyword>
<dbReference type="GO" id="GO:0006888">
    <property type="term" value="P:endoplasmic reticulum to Golgi vesicle-mediated transport"/>
    <property type="evidence" value="ECO:0007669"/>
    <property type="project" value="TreeGrafter"/>
</dbReference>
<comment type="subunit">
    <text evidence="2 10">Oligomeric complex that consists of at least the alpha, beta, beta', gamma, delta, epsilon and zeta subunits.</text>
</comment>
<dbReference type="SUPFAM" id="SSF49447">
    <property type="entry name" value="Second domain of Mu2 adaptin subunit (ap50) of ap2 adaptor"/>
    <property type="match status" value="1"/>
</dbReference>
<evidence type="ECO:0000256" key="8">
    <source>
        <dbReference type="ARBA" id="ARBA00023136"/>
    </source>
</evidence>
<gene>
    <name evidence="13" type="ORF">ASIM_LOCUS11943</name>
</gene>
<dbReference type="InterPro" id="IPR027059">
    <property type="entry name" value="Coatomer_dsu"/>
</dbReference>
<evidence type="ECO:0000313" key="13">
    <source>
        <dbReference type="EMBL" id="VDK46210.1"/>
    </source>
</evidence>
<evidence type="ECO:0000256" key="11">
    <source>
        <dbReference type="RuleBase" id="RU366052"/>
    </source>
</evidence>
<dbReference type="Gene3D" id="2.60.40.1170">
    <property type="entry name" value="Mu homology domain, subdomain B"/>
    <property type="match status" value="2"/>
</dbReference>
<evidence type="ECO:0000256" key="3">
    <source>
        <dbReference type="ARBA" id="ARBA00022448"/>
    </source>
</evidence>
<protein>
    <recommendedName>
        <fullName evidence="10">Coatomer subunit delta</fullName>
    </recommendedName>
</protein>
<dbReference type="GO" id="GO:0030126">
    <property type="term" value="C:COPI vesicle coat"/>
    <property type="evidence" value="ECO:0007669"/>
    <property type="project" value="UniProtKB-UniRule"/>
</dbReference>
<keyword evidence="14" id="KW-1185">Reference proteome</keyword>
<keyword evidence="5 10" id="KW-0931">ER-Golgi transport</keyword>
<dbReference type="Pfam" id="PF00928">
    <property type="entry name" value="Adap_comp_sub"/>
    <property type="match status" value="1"/>
</dbReference>
<dbReference type="InterPro" id="IPR028565">
    <property type="entry name" value="MHD"/>
</dbReference>
<dbReference type="GO" id="GO:0015031">
    <property type="term" value="P:protein transport"/>
    <property type="evidence" value="ECO:0007669"/>
    <property type="project" value="UniProtKB-KW"/>
</dbReference>
<dbReference type="GO" id="GO:0006890">
    <property type="term" value="P:retrograde vesicle-mediated transport, Golgi to endoplasmic reticulum"/>
    <property type="evidence" value="ECO:0007669"/>
    <property type="project" value="UniProtKB-UniRule"/>
</dbReference>
<comment type="function">
    <text evidence="10">The coatomer is a cytosolic protein complex that binds to dilysine motifs and reversibly associates with Golgi non-clathrin-coated vesicles, which further mediate biosynthetic protein transport from the ER, via the Golgi up to the trans Golgi network. Coatomer complex is required for budding from Golgi membranes, and is essential for the retrograde Golgi-to-ER transport of dilysine-tagged proteins.</text>
</comment>
<evidence type="ECO:0000256" key="10">
    <source>
        <dbReference type="RuleBase" id="RU364018"/>
    </source>
</evidence>
<comment type="subcellular location">
    <subcellularLocation>
        <location evidence="10 11">Cytoplasm</location>
    </subcellularLocation>
    <subcellularLocation>
        <location evidence="10 11">Cytoplasmic vesicle</location>
        <location evidence="10 11">COPI-coated vesicle membrane</location>
        <topology evidence="10 11">Peripheral membrane protein</topology>
        <orientation evidence="10 11">Cytoplasmic side</orientation>
    </subcellularLocation>
    <subcellularLocation>
        <location evidence="10 11">Golgi apparatus membrane</location>
        <topology evidence="10 11">Peripheral membrane protein</topology>
        <orientation evidence="10 11">Cytoplasmic side</orientation>
    </subcellularLocation>
</comment>
<dbReference type="SUPFAM" id="SSF64356">
    <property type="entry name" value="SNARE-like"/>
    <property type="match status" value="1"/>
</dbReference>
<dbReference type="CDD" id="cd14830">
    <property type="entry name" value="Delta_COP_N"/>
    <property type="match status" value="1"/>
</dbReference>
<comment type="similarity">
    <text evidence="1 10">Belongs to the adaptor complexes medium subunit family. Delta-COP subfamily.</text>
</comment>
<dbReference type="PANTHER" id="PTHR10121">
    <property type="entry name" value="COATOMER SUBUNIT DELTA"/>
    <property type="match status" value="1"/>
</dbReference>
<evidence type="ECO:0000256" key="9">
    <source>
        <dbReference type="ARBA" id="ARBA00023329"/>
    </source>
</evidence>
<accession>A0A3P6QRE4</accession>
<dbReference type="FunFam" id="2.60.40.1170:FF:000007">
    <property type="entry name" value="Coatomer subunit delta"/>
    <property type="match status" value="1"/>
</dbReference>
<dbReference type="InterPro" id="IPR011012">
    <property type="entry name" value="Longin-like_dom_sf"/>
</dbReference>
<name>A0A3P6QRE4_ANISI</name>
<proteinExistence type="inferred from homology"/>
<keyword evidence="4 10" id="KW-0963">Cytoplasm</keyword>
<evidence type="ECO:0000256" key="4">
    <source>
        <dbReference type="ARBA" id="ARBA00022490"/>
    </source>
</evidence>